<dbReference type="AlphaFoldDB" id="A0A286EGD1"/>
<evidence type="ECO:0000313" key="2">
    <source>
        <dbReference type="Proteomes" id="UP000219669"/>
    </source>
</evidence>
<sequence>MQSITASDIAEFQNIARSASAVSRASDVSLPPLPSACSQYYQRVEQCFAKQSDHEGLLSLNEELKNDLVLQANADEQSCRILNDSFNGVARHLGCD</sequence>
<keyword evidence="2" id="KW-1185">Reference proteome</keyword>
<gene>
    <name evidence="1" type="ORF">SAMN02746062_01919</name>
</gene>
<protein>
    <submittedName>
        <fullName evidence="1">Uncharacterized protein</fullName>
    </submittedName>
</protein>
<name>A0A286EGD1_9NEIS</name>
<accession>A0A286EGD1</accession>
<dbReference type="Proteomes" id="UP000219669">
    <property type="component" value="Unassembled WGS sequence"/>
</dbReference>
<proteinExistence type="predicted"/>
<evidence type="ECO:0000313" key="1">
    <source>
        <dbReference type="EMBL" id="SOD69980.1"/>
    </source>
</evidence>
<organism evidence="1 2">
    <name type="scientific">Alysiella filiformis DSM 16848</name>
    <dbReference type="NCBI Taxonomy" id="1120981"/>
    <lineage>
        <taxon>Bacteria</taxon>
        <taxon>Pseudomonadati</taxon>
        <taxon>Pseudomonadota</taxon>
        <taxon>Betaproteobacteria</taxon>
        <taxon>Neisseriales</taxon>
        <taxon>Neisseriaceae</taxon>
        <taxon>Alysiella</taxon>
    </lineage>
</organism>
<dbReference type="EMBL" id="OCNF01000020">
    <property type="protein sequence ID" value="SOD69980.1"/>
    <property type="molecule type" value="Genomic_DNA"/>
</dbReference>
<reference evidence="1 2" key="1">
    <citation type="submission" date="2017-09" db="EMBL/GenBank/DDBJ databases">
        <authorList>
            <person name="Ehlers B."/>
            <person name="Leendertz F.H."/>
        </authorList>
    </citation>
    <scope>NUCLEOTIDE SEQUENCE [LARGE SCALE GENOMIC DNA]</scope>
    <source>
        <strain evidence="1 2">DSM 16848</strain>
    </source>
</reference>